<evidence type="ECO:0000313" key="1">
    <source>
        <dbReference type="EMBL" id="QTF08371.1"/>
    </source>
</evidence>
<reference evidence="1 2" key="1">
    <citation type="submission" date="2020-03" db="EMBL/GenBank/DDBJ databases">
        <authorList>
            <person name="Bakhshi Ganjeh M."/>
        </authorList>
    </citation>
    <scope>NUCLEOTIDE SEQUENCE [LARGE SCALE GENOMIC DNA]</scope>
    <source>
        <strain evidence="2">Iran 50</strain>
    </source>
</reference>
<protein>
    <submittedName>
        <fullName evidence="1">Uncharacterized protein</fullName>
    </submittedName>
</protein>
<organism evidence="1 2">
    <name type="scientific">Brenneria izadpanahii</name>
    <dbReference type="NCBI Taxonomy" id="2722756"/>
    <lineage>
        <taxon>Bacteria</taxon>
        <taxon>Pseudomonadati</taxon>
        <taxon>Pseudomonadota</taxon>
        <taxon>Gammaproteobacteria</taxon>
        <taxon>Enterobacterales</taxon>
        <taxon>Pectobacteriaceae</taxon>
        <taxon>Brenneria</taxon>
    </lineage>
</organism>
<proteinExistence type="predicted"/>
<accession>A0ABX7UU04</accession>
<keyword evidence="2" id="KW-1185">Reference proteome</keyword>
<dbReference type="Proteomes" id="UP000671960">
    <property type="component" value="Chromosome"/>
</dbReference>
<name>A0ABX7UU04_9GAMM</name>
<evidence type="ECO:0000313" key="2">
    <source>
        <dbReference type="Proteomes" id="UP000671960"/>
    </source>
</evidence>
<dbReference type="EMBL" id="CP050854">
    <property type="protein sequence ID" value="QTF08371.1"/>
    <property type="molecule type" value="Genomic_DNA"/>
</dbReference>
<sequence>MRKAIVALIGVVVIAGIVLVVGWPYVRMEFASSAHYTELDKREYEYYTPEILKKIPRASDNYRFDFSKGAGRDEFVFTVHFYGAKDSSVIINYLRAEGYELQKTCDVEAECWRSYKNNDVITVAHFTSPREIFVQIYRSPYTKSLADSKHNVNISKQ</sequence>
<dbReference type="RefSeq" id="WP_208230995.1">
    <property type="nucleotide sequence ID" value="NZ_CP050854.1"/>
</dbReference>
<gene>
    <name evidence="1" type="ORF">HC231_10960</name>
</gene>